<reference evidence="1 7" key="2">
    <citation type="submission" date="2016-01" db="EMBL/GenBank/DDBJ databases">
        <title>The genomic content and context of auxiliary metabolic genes in marine cyanophages.</title>
        <authorList>
            <person name="Marston M.F."/>
            <person name="Martiny J.B.H."/>
            <person name="Crummett L.T."/>
        </authorList>
    </citation>
    <scope>NUCLEOTIDE SEQUENCE [LARGE SCALE GENOMIC DNA]</scope>
    <source>
        <strain evidence="1">W2_07_0710</strain>
    </source>
</reference>
<dbReference type="Proteomes" id="UP000222561">
    <property type="component" value="Segment"/>
</dbReference>
<evidence type="ECO:0000313" key="5">
    <source>
        <dbReference type="Proteomes" id="UP000222561"/>
    </source>
</evidence>
<organism evidence="1 7">
    <name type="scientific">Cyanophage S-RIM44</name>
    <dbReference type="NCBI Taxonomy" id="1278485"/>
    <lineage>
        <taxon>Viruses</taxon>
        <taxon>Duplodnaviria</taxon>
        <taxon>Heunggongvirae</taxon>
        <taxon>Uroviricota</taxon>
        <taxon>Caudoviricetes</taxon>
        <taxon>Pantevenvirales</taxon>
        <taxon>Kyanoviridae</taxon>
        <taxon>Vellamovirus</taxon>
        <taxon>Vellamovirus rhodeisland44</taxon>
    </lineage>
</organism>
<dbReference type="Proteomes" id="UP000225478">
    <property type="component" value="Segment"/>
</dbReference>
<dbReference type="Proteomes" id="UP000225402">
    <property type="component" value="Segment"/>
</dbReference>
<evidence type="ECO:0000313" key="3">
    <source>
        <dbReference type="EMBL" id="AOO12638.1"/>
    </source>
</evidence>
<name>A0A127KN82_9CAUD</name>
<protein>
    <submittedName>
        <fullName evidence="1">Uncharacterized protein</fullName>
    </submittedName>
</protein>
<dbReference type="EMBL" id="KX349297">
    <property type="protein sequence ID" value="AOO13104.1"/>
    <property type="molecule type" value="Genomic_DNA"/>
</dbReference>
<accession>A0A127KN82</accession>
<gene>
    <name evidence="2" type="ORF">Np050604_226</name>
    <name evidence="3" type="ORF">Sn080709_226</name>
    <name evidence="4" type="ORF">W2100709_227</name>
    <name evidence="1" type="ORF">W270710_226</name>
</gene>
<sequence length="87" mass="10145">MSTTGRVSGKSNTFCIQYWKVGDAANPKVMRRINADGMVISAKKYDEVFFYNRMEHAIDDMRWFYDNGFDGKIKKCCKGRNGNFWLI</sequence>
<dbReference type="Proteomes" id="UP000225786">
    <property type="component" value="Segment"/>
</dbReference>
<evidence type="ECO:0000313" key="4">
    <source>
        <dbReference type="EMBL" id="AOO13104.1"/>
    </source>
</evidence>
<reference evidence="5 6" key="1">
    <citation type="journal article" date="2016" name="Environ. Microbiol.">
        <title>Genomic diversification of marine cyanophages into stable ecotypes.</title>
        <authorList>
            <person name="Marston M.F."/>
            <person name="Martiny J.B."/>
        </authorList>
    </citation>
    <scope>NUCLEOTIDE SEQUENCE [LARGE SCALE GENOMIC DNA]</scope>
    <source>
        <strain evidence="2">Np_05_0604</strain>
        <strain evidence="3">Sn_08_0709</strain>
        <strain evidence="4">W2_10_0709</strain>
    </source>
</reference>
<evidence type="ECO:0000313" key="6">
    <source>
        <dbReference type="Proteomes" id="UP000225402"/>
    </source>
</evidence>
<evidence type="ECO:0000313" key="1">
    <source>
        <dbReference type="EMBL" id="AMO43465.1"/>
    </source>
</evidence>
<evidence type="ECO:0000313" key="2">
    <source>
        <dbReference type="EMBL" id="AOO11937.1"/>
    </source>
</evidence>
<evidence type="ECO:0000313" key="7">
    <source>
        <dbReference type="Proteomes" id="UP000225786"/>
    </source>
</evidence>
<dbReference type="EMBL" id="KX349292">
    <property type="protein sequence ID" value="AOO11937.1"/>
    <property type="molecule type" value="Genomic_DNA"/>
</dbReference>
<proteinExistence type="predicted"/>
<dbReference type="EMBL" id="KX349295">
    <property type="protein sequence ID" value="AOO12638.1"/>
    <property type="molecule type" value="Genomic_DNA"/>
</dbReference>
<dbReference type="EMBL" id="KU594607">
    <property type="protein sequence ID" value="AMO43465.1"/>
    <property type="molecule type" value="Genomic_DNA"/>
</dbReference>